<dbReference type="EMBL" id="FJNE01000001">
    <property type="protein sequence ID" value="CZQ81830.1"/>
    <property type="molecule type" value="Genomic_DNA"/>
</dbReference>
<gene>
    <name evidence="3" type="ORF">Tpal_247</name>
</gene>
<feature type="chain" id="PRO_5038967938" description="Prolow-density lipoprotein receptor-related protein 1-like beta-propeller domain-containing protein" evidence="1">
    <location>
        <begin position="20"/>
        <end position="343"/>
    </location>
</feature>
<proteinExistence type="predicted"/>
<feature type="domain" description="Prolow-density lipoprotein receptor-related protein 1-like beta-propeller" evidence="2">
    <location>
        <begin position="169"/>
        <end position="326"/>
    </location>
</feature>
<feature type="signal peptide" evidence="1">
    <location>
        <begin position="1"/>
        <end position="19"/>
    </location>
</feature>
<sequence length="343" mass="38230">MKKFLMAISKVGLAIGILAMFGCSKGFTVKDSLTAVEAGDPIDRTVNLGSISESDGLIYYTVDRKLYQRKYDWTERTLVSDKPVASFQIVGEWIYYLDSADGGSLYKMRNDGSENSLISDDSIGAFAVSGDTIFYSTMLSLDELNATKKDLNEGKSSDKITEKMVTIDDLYRIGTDGTGKVKLVSDGTAPQVFGDWVYYHNAAGNLFHMKADGTEQSKIAEQALVLHESGDYLYYTYSEPINDKGEEKIFLYRMKLDGAEASEVWAMDRVVYYTFDDGYFYYGLGKDKGGLYRMNLDGTNSKKMNEVGIYSLDGVAGDWMYTTEYEGPTFRVKLDGTIGVKLD</sequence>
<name>A0A143Y829_9LACT</name>
<organism evidence="3 4">
    <name type="scientific">Trichococcus palustris</name>
    <dbReference type="NCBI Taxonomy" id="140314"/>
    <lineage>
        <taxon>Bacteria</taxon>
        <taxon>Bacillati</taxon>
        <taxon>Bacillota</taxon>
        <taxon>Bacilli</taxon>
        <taxon>Lactobacillales</taxon>
        <taxon>Carnobacteriaceae</taxon>
        <taxon>Trichococcus</taxon>
    </lineage>
</organism>
<dbReference type="InterPro" id="IPR032485">
    <property type="entry name" value="LRP1-like_beta_prop"/>
</dbReference>
<dbReference type="Pfam" id="PF16472">
    <property type="entry name" value="DUF5050"/>
    <property type="match status" value="2"/>
</dbReference>
<dbReference type="OrthoDB" id="1889751at2"/>
<dbReference type="RefSeq" id="WP_087030232.1">
    <property type="nucleotide sequence ID" value="NZ_FJNE01000001.1"/>
</dbReference>
<keyword evidence="4" id="KW-1185">Reference proteome</keyword>
<accession>A0A143Y829</accession>
<evidence type="ECO:0000313" key="4">
    <source>
        <dbReference type="Proteomes" id="UP000242754"/>
    </source>
</evidence>
<dbReference type="SUPFAM" id="SSF69304">
    <property type="entry name" value="Tricorn protease N-terminal domain"/>
    <property type="match status" value="1"/>
</dbReference>
<keyword evidence="1" id="KW-0732">Signal</keyword>
<dbReference type="PANTHER" id="PTHR32256:SF17">
    <property type="entry name" value="EGF-LIKE DOMAIN-CONTAINING PROTEIN"/>
    <property type="match status" value="1"/>
</dbReference>
<dbReference type="AlphaFoldDB" id="A0A143Y829"/>
<dbReference type="PANTHER" id="PTHR32256">
    <property type="match status" value="1"/>
</dbReference>
<reference evidence="3 4" key="1">
    <citation type="submission" date="2016-02" db="EMBL/GenBank/DDBJ databases">
        <authorList>
            <person name="Wen L."/>
            <person name="He K."/>
            <person name="Yang H."/>
        </authorList>
    </citation>
    <scope>NUCLEOTIDE SEQUENCE [LARGE SCALE GENOMIC DNA]</scope>
    <source>
        <strain evidence="3">Trichococcus palustris</strain>
    </source>
</reference>
<protein>
    <recommendedName>
        <fullName evidence="2">Prolow-density lipoprotein receptor-related protein 1-like beta-propeller domain-containing protein</fullName>
    </recommendedName>
</protein>
<dbReference type="InterPro" id="IPR053369">
    <property type="entry name" value="SrfA-induced_signal"/>
</dbReference>
<dbReference type="PROSITE" id="PS51257">
    <property type="entry name" value="PROKAR_LIPOPROTEIN"/>
    <property type="match status" value="1"/>
</dbReference>
<dbReference type="STRING" id="140314.SAMN04488076_10243"/>
<evidence type="ECO:0000259" key="2">
    <source>
        <dbReference type="Pfam" id="PF16472"/>
    </source>
</evidence>
<evidence type="ECO:0000256" key="1">
    <source>
        <dbReference type="SAM" id="SignalP"/>
    </source>
</evidence>
<evidence type="ECO:0000313" key="3">
    <source>
        <dbReference type="EMBL" id="CZQ81830.1"/>
    </source>
</evidence>
<feature type="domain" description="Prolow-density lipoprotein receptor-related protein 1-like beta-propeller" evidence="2">
    <location>
        <begin position="46"/>
        <end position="162"/>
    </location>
</feature>
<dbReference type="Proteomes" id="UP000242754">
    <property type="component" value="Unassembled WGS sequence"/>
</dbReference>